<reference evidence="2 3" key="1">
    <citation type="journal article" date="2004" name="Proc. Natl. Acad. Sci. U.S.A.">
        <title>Structural flexibility in the Burkholderia mallei genome.</title>
        <authorList>
            <person name="Nierman W.C."/>
            <person name="DeShazer D."/>
            <person name="Kim H.S."/>
            <person name="Tettelin H."/>
            <person name="Nelson K.E."/>
            <person name="Feldblyum T."/>
            <person name="Ulrich R.L."/>
            <person name="Ronning C.M."/>
            <person name="Brinkac L.M."/>
            <person name="Daugherty S.C."/>
            <person name="Davidsen T.D."/>
            <person name="Deboy R.T."/>
            <person name="Dimitrov G."/>
            <person name="Dodson R.J."/>
            <person name="Durkin A.S."/>
            <person name="Gwinn M.L."/>
            <person name="Haft D.H."/>
            <person name="Khouri H."/>
            <person name="Kolonay J.F."/>
            <person name="Madupu R."/>
            <person name="Mohammoud Y."/>
            <person name="Nelson W.C."/>
            <person name="Radune D."/>
            <person name="Romero C.M."/>
            <person name="Sarria S."/>
            <person name="Selengut J."/>
            <person name="Shamblin C."/>
            <person name="Sullivan S.A."/>
            <person name="White O."/>
            <person name="Yu Y."/>
            <person name="Zafar N."/>
            <person name="Zhou L."/>
            <person name="Fraser C.M."/>
        </authorList>
    </citation>
    <scope>NUCLEOTIDE SEQUENCE [LARGE SCALE GENOMIC DNA]</scope>
    <source>
        <strain evidence="2 3">ATCC 23344</strain>
    </source>
</reference>
<organism evidence="2 3">
    <name type="scientific">Burkholderia mallei (strain ATCC 23344)</name>
    <dbReference type="NCBI Taxonomy" id="243160"/>
    <lineage>
        <taxon>Bacteria</taxon>
        <taxon>Pseudomonadati</taxon>
        <taxon>Pseudomonadota</taxon>
        <taxon>Betaproteobacteria</taxon>
        <taxon>Burkholderiales</taxon>
        <taxon>Burkholderiaceae</taxon>
        <taxon>Burkholderia</taxon>
        <taxon>pseudomallei group</taxon>
    </lineage>
</organism>
<dbReference type="AlphaFoldDB" id="A0A0H2WEI0"/>
<dbReference type="Proteomes" id="UP000006693">
    <property type="component" value="Chromosome 1"/>
</dbReference>
<name>A0A0H2WEI0_BURMA</name>
<keyword evidence="3" id="KW-1185">Reference proteome</keyword>
<gene>
    <name evidence="2" type="ordered locus">BMA1452</name>
</gene>
<evidence type="ECO:0000313" key="2">
    <source>
        <dbReference type="EMBL" id="AAU47675.1"/>
    </source>
</evidence>
<dbReference type="EMBL" id="CP000010">
    <property type="protein sequence ID" value="AAU47675.1"/>
    <property type="molecule type" value="Genomic_DNA"/>
</dbReference>
<dbReference type="HOGENOM" id="CLU_2749972_0_0_4"/>
<evidence type="ECO:0000313" key="3">
    <source>
        <dbReference type="Proteomes" id="UP000006693"/>
    </source>
</evidence>
<evidence type="ECO:0000256" key="1">
    <source>
        <dbReference type="SAM" id="MobiDB-lite"/>
    </source>
</evidence>
<protein>
    <submittedName>
        <fullName evidence="2">Uncharacterized protein</fullName>
    </submittedName>
</protein>
<dbReference type="PATRIC" id="fig|243160.12.peg.1495"/>
<proteinExistence type="predicted"/>
<sequence length="78" mass="8596">MAGPRRGLYGERQRCVVSRAFLGRSDGPMVSAGPAPPADRHIKRCSTEVPKYRSTEVPKYRSTEAPKHRDAGTARSAR</sequence>
<dbReference type="KEGG" id="bma:BMA1452"/>
<accession>A0A0H2WEI0</accession>
<feature type="region of interest" description="Disordered" evidence="1">
    <location>
        <begin position="24"/>
        <end position="78"/>
    </location>
</feature>
<feature type="compositionally biased region" description="Basic and acidic residues" evidence="1">
    <location>
        <begin position="50"/>
        <end position="72"/>
    </location>
</feature>